<dbReference type="RefSeq" id="WP_343807542.1">
    <property type="nucleotide sequence ID" value="NZ_BAAAET010000004.1"/>
</dbReference>
<accession>A0ABN1I958</accession>
<dbReference type="EMBL" id="BAAAET010000004">
    <property type="protein sequence ID" value="GAA0698787.1"/>
    <property type="molecule type" value="Genomic_DNA"/>
</dbReference>
<proteinExistence type="predicted"/>
<feature type="region of interest" description="Disordered" evidence="1">
    <location>
        <begin position="19"/>
        <end position="94"/>
    </location>
</feature>
<keyword evidence="4" id="KW-1185">Reference proteome</keyword>
<feature type="chain" id="PRO_5046967078" evidence="2">
    <location>
        <begin position="22"/>
        <end position="94"/>
    </location>
</feature>
<evidence type="ECO:0000313" key="4">
    <source>
        <dbReference type="Proteomes" id="UP001499915"/>
    </source>
</evidence>
<keyword evidence="2" id="KW-0732">Signal</keyword>
<dbReference type="Proteomes" id="UP001499915">
    <property type="component" value="Unassembled WGS sequence"/>
</dbReference>
<protein>
    <submittedName>
        <fullName evidence="3">Uncharacterized protein</fullName>
    </submittedName>
</protein>
<organism evidence="3 4">
    <name type="scientific">Marinobacterium maritimum</name>
    <dbReference type="NCBI Taxonomy" id="500162"/>
    <lineage>
        <taxon>Bacteria</taxon>
        <taxon>Pseudomonadati</taxon>
        <taxon>Pseudomonadota</taxon>
        <taxon>Gammaproteobacteria</taxon>
        <taxon>Oceanospirillales</taxon>
        <taxon>Oceanospirillaceae</taxon>
        <taxon>Marinobacterium</taxon>
    </lineage>
</organism>
<evidence type="ECO:0000313" key="3">
    <source>
        <dbReference type="EMBL" id="GAA0698787.1"/>
    </source>
</evidence>
<feature type="signal peptide" evidence="2">
    <location>
        <begin position="1"/>
        <end position="21"/>
    </location>
</feature>
<comment type="caution">
    <text evidence="3">The sequence shown here is derived from an EMBL/GenBank/DDBJ whole genome shotgun (WGS) entry which is preliminary data.</text>
</comment>
<name>A0ABN1I958_9GAMM</name>
<feature type="compositionally biased region" description="Basic and acidic residues" evidence="1">
    <location>
        <begin position="22"/>
        <end position="33"/>
    </location>
</feature>
<evidence type="ECO:0000256" key="2">
    <source>
        <dbReference type="SAM" id="SignalP"/>
    </source>
</evidence>
<reference evidence="3 4" key="1">
    <citation type="journal article" date="2019" name="Int. J. Syst. Evol. Microbiol.">
        <title>The Global Catalogue of Microorganisms (GCM) 10K type strain sequencing project: providing services to taxonomists for standard genome sequencing and annotation.</title>
        <authorList>
            <consortium name="The Broad Institute Genomics Platform"/>
            <consortium name="The Broad Institute Genome Sequencing Center for Infectious Disease"/>
            <person name="Wu L."/>
            <person name="Ma J."/>
        </authorList>
    </citation>
    <scope>NUCLEOTIDE SEQUENCE [LARGE SCALE GENOMIC DNA]</scope>
    <source>
        <strain evidence="3 4">JCM 15134</strain>
    </source>
</reference>
<gene>
    <name evidence="3" type="ORF">GCM10009104_29210</name>
</gene>
<feature type="compositionally biased region" description="Basic and acidic residues" evidence="1">
    <location>
        <begin position="40"/>
        <end position="87"/>
    </location>
</feature>
<sequence length="94" mass="11406">MKTGLAVLMGLTLAFSGLAQAAHHEEGKSKRPDMPVQSYEEQREEMKQQREDMREERKEQDQMYHEERKEEGEMYREDRKRDDEMHREKRSKGY</sequence>
<evidence type="ECO:0000256" key="1">
    <source>
        <dbReference type="SAM" id="MobiDB-lite"/>
    </source>
</evidence>